<accession>A0A5B0M1K3</accession>
<proteinExistence type="predicted"/>
<sequence length="185" mass="21276">MVPRKIYLSFKNAVFAVETKELLIVRKLAQAARKEFPDDLRGINISQVTLHTDEDADELTSHSRLAKHTAQLLRCCVPETPLIVKVKPKVALKTPLIVKEELDLARFWKALPDARLVTESEMEYLQLKESYVLEDRALGDRFLVRPIYKEITKLFEHQGFTKWVVTGTPGIGKTIFSAYYMWIGE</sequence>
<organism evidence="1 2">
    <name type="scientific">Puccinia graminis f. sp. tritici</name>
    <dbReference type="NCBI Taxonomy" id="56615"/>
    <lineage>
        <taxon>Eukaryota</taxon>
        <taxon>Fungi</taxon>
        <taxon>Dikarya</taxon>
        <taxon>Basidiomycota</taxon>
        <taxon>Pucciniomycotina</taxon>
        <taxon>Pucciniomycetes</taxon>
        <taxon>Pucciniales</taxon>
        <taxon>Pucciniaceae</taxon>
        <taxon>Puccinia</taxon>
    </lineage>
</organism>
<gene>
    <name evidence="1" type="ORF">PGT21_012758</name>
</gene>
<evidence type="ECO:0000313" key="1">
    <source>
        <dbReference type="EMBL" id="KAA1070461.1"/>
    </source>
</evidence>
<dbReference type="AlphaFoldDB" id="A0A5B0M1K3"/>
<comment type="caution">
    <text evidence="1">The sequence shown here is derived from an EMBL/GenBank/DDBJ whole genome shotgun (WGS) entry which is preliminary data.</text>
</comment>
<reference evidence="1 2" key="1">
    <citation type="submission" date="2019-05" db="EMBL/GenBank/DDBJ databases">
        <title>Emergence of the Ug99 lineage of the wheat stem rust pathogen through somatic hybridization.</title>
        <authorList>
            <person name="Li F."/>
            <person name="Upadhyaya N.M."/>
            <person name="Sperschneider J."/>
            <person name="Matny O."/>
            <person name="Nguyen-Phuc H."/>
            <person name="Mago R."/>
            <person name="Raley C."/>
            <person name="Miller M.E."/>
            <person name="Silverstein K.A.T."/>
            <person name="Henningsen E."/>
            <person name="Hirsch C.D."/>
            <person name="Visser B."/>
            <person name="Pretorius Z.A."/>
            <person name="Steffenson B.J."/>
            <person name="Schwessinger B."/>
            <person name="Dodds P.N."/>
            <person name="Figueroa M."/>
        </authorList>
    </citation>
    <scope>NUCLEOTIDE SEQUENCE [LARGE SCALE GENOMIC DNA]</scope>
    <source>
        <strain evidence="1">21-0</strain>
    </source>
</reference>
<dbReference type="OrthoDB" id="2495627at2759"/>
<name>A0A5B0M1K3_PUCGR</name>
<evidence type="ECO:0000313" key="2">
    <source>
        <dbReference type="Proteomes" id="UP000324748"/>
    </source>
</evidence>
<keyword evidence="2" id="KW-1185">Reference proteome</keyword>
<dbReference type="EMBL" id="VSWC01000171">
    <property type="protein sequence ID" value="KAA1070461.1"/>
    <property type="molecule type" value="Genomic_DNA"/>
</dbReference>
<dbReference type="Proteomes" id="UP000324748">
    <property type="component" value="Unassembled WGS sequence"/>
</dbReference>
<protein>
    <submittedName>
        <fullName evidence="1">Uncharacterized protein</fullName>
    </submittedName>
</protein>